<reference evidence="1 2" key="1">
    <citation type="submission" date="2017-06" db="EMBL/GenBank/DDBJ databases">
        <authorList>
            <person name="Kim H.J."/>
            <person name="Triplett B.A."/>
        </authorList>
    </citation>
    <scope>NUCLEOTIDE SEQUENCE [LARGE SCALE GENOMIC DNA]</scope>
    <source>
        <strain evidence="1 2">DSM 44272</strain>
    </source>
</reference>
<name>A0A238WA30_9ACTN</name>
<keyword evidence="2" id="KW-1185">Reference proteome</keyword>
<proteinExistence type="predicted"/>
<accession>A0A238WA30</accession>
<dbReference type="Proteomes" id="UP000198403">
    <property type="component" value="Unassembled WGS sequence"/>
</dbReference>
<evidence type="ECO:0000313" key="2">
    <source>
        <dbReference type="Proteomes" id="UP000198403"/>
    </source>
</evidence>
<organism evidence="1 2">
    <name type="scientific">Blastococcus mobilis</name>
    <dbReference type="NCBI Taxonomy" id="1938746"/>
    <lineage>
        <taxon>Bacteria</taxon>
        <taxon>Bacillati</taxon>
        <taxon>Actinomycetota</taxon>
        <taxon>Actinomycetes</taxon>
        <taxon>Geodermatophilales</taxon>
        <taxon>Geodermatophilaceae</taxon>
        <taxon>Blastococcus</taxon>
    </lineage>
</organism>
<sequence>MDSRMWPCPPCGEVTEFVQPPCVDGHIDDGGECPEWACAGCGAAVVMGELSLVADVVRQRHAA</sequence>
<evidence type="ECO:0000313" key="1">
    <source>
        <dbReference type="EMBL" id="SNR43257.1"/>
    </source>
</evidence>
<dbReference type="EMBL" id="FZNO01000007">
    <property type="protein sequence ID" value="SNR43257.1"/>
    <property type="molecule type" value="Genomic_DNA"/>
</dbReference>
<gene>
    <name evidence="1" type="ORF">SAMN06272737_10721</name>
</gene>
<dbReference type="RefSeq" id="WP_089336034.1">
    <property type="nucleotide sequence ID" value="NZ_FZNO01000007.1"/>
</dbReference>
<protein>
    <submittedName>
        <fullName evidence="1">Uncharacterized protein</fullName>
    </submittedName>
</protein>
<dbReference type="OrthoDB" id="3831322at2"/>
<dbReference type="AlphaFoldDB" id="A0A238WA30"/>